<feature type="compositionally biased region" description="Low complexity" evidence="5">
    <location>
        <begin position="687"/>
        <end position="703"/>
    </location>
</feature>
<evidence type="ECO:0000256" key="1">
    <source>
        <dbReference type="ARBA" id="ARBA00038349"/>
    </source>
</evidence>
<dbReference type="SUPFAM" id="SSF56112">
    <property type="entry name" value="Protein kinase-like (PK-like)"/>
    <property type="match status" value="1"/>
</dbReference>
<evidence type="ECO:0000256" key="3">
    <source>
        <dbReference type="ARBA" id="ARBA00042347"/>
    </source>
</evidence>
<dbReference type="PROSITE" id="PS50011">
    <property type="entry name" value="PROTEIN_KINASE_DOM"/>
    <property type="match status" value="1"/>
</dbReference>
<feature type="compositionally biased region" description="Low complexity" evidence="5">
    <location>
        <begin position="611"/>
        <end position="629"/>
    </location>
</feature>
<proteinExistence type="inferred from homology"/>
<dbReference type="Gene3D" id="1.10.510.10">
    <property type="entry name" value="Transferase(Phosphotransferase) domain 1"/>
    <property type="match status" value="1"/>
</dbReference>
<dbReference type="SUPFAM" id="SSF48371">
    <property type="entry name" value="ARM repeat"/>
    <property type="match status" value="1"/>
</dbReference>
<dbReference type="Pfam" id="PF07714">
    <property type="entry name" value="PK_Tyr_Ser-Thr"/>
    <property type="match status" value="1"/>
</dbReference>
<feature type="compositionally biased region" description="Low complexity" evidence="5">
    <location>
        <begin position="775"/>
        <end position="792"/>
    </location>
</feature>
<evidence type="ECO:0000313" key="8">
    <source>
        <dbReference type="Proteomes" id="UP000215902"/>
    </source>
</evidence>
<dbReference type="InterPro" id="IPR051177">
    <property type="entry name" value="CIK-Related_Protein"/>
</dbReference>
<feature type="domain" description="Protein kinase" evidence="6">
    <location>
        <begin position="33"/>
        <end position="300"/>
    </location>
</feature>
<sequence>ANQFAVLHRPKTSIPMWSLFSKDPATSFPYEAGEVVERVGDWALHRCRKKGSDNWDQFSLFAFDCRAAAADPAAIARAKSCAKHSKTLRHPCVLTYADGLDTDKVLYVVTERVWPLFEYLRTKADSTSFTLLASWGISQVAKGLAFLNRDCRLLHGRVRAASVFVNSAGEWKLWAFQHTAPLENPSGAVASAGVELPDIYLPGDADRLVKAADRETIDSWGLGCFVWEVFNRPLTSRQDLRQLGHVPQALQPAYAELIRDRAAQRCPAADFLQRCSKPGGFFDNPYTRALLQLEQLHVLAAEEKSQFLGQLAEQLSNFPDDVAKHKVLPQLVNILQYGGGGSEVLLPLLHLSRLCDKSEFEGRIVPCLIRLFSLPERVARVRLLEQLPSYIGHLPDRVVNEQILQPFCQGFHDTSPVVREHTIRAAVHLAEKLNAKNLNEELPKHLTRLQVKDEQGGVRANATVCLGKLAGHMAPATRQGPLLAQFLKCLRDPFPPARQAALLACASTLSFYTLRDTACRLLPALCPLTLDPSKEVREHAFQAINACLQRLRKASDSPEEAADLESQVAATRGADSTSKSWANWAVSALSAKFYKTAPSASAAAPAAAVPSASAPTPASATAEPTNSSSISKPLPPVANTASAAAAANASAVAPATTDWNDAWSDADDDGDWGSIEEAGSSAMEKQSASGLAPSSSSSAAASAWDTNWGDEEDDTQKEPIQSAVEPPPIRAALSSAAKSGGGGLKLTGAKKLAPKLAPSAGSNLDAILSEEMARQQLAPQKQQQQQQQPIRNPQKEQKHRRQQKKPSDDEDDWGAW</sequence>
<dbReference type="InterPro" id="IPR011009">
    <property type="entry name" value="Kinase-like_dom_sf"/>
</dbReference>
<dbReference type="Proteomes" id="UP000215902">
    <property type="component" value="Unassembled WGS sequence"/>
</dbReference>
<dbReference type="InterPro" id="IPR032682">
    <property type="entry name" value="Cnd1_C"/>
</dbReference>
<dbReference type="Gene3D" id="3.30.200.20">
    <property type="entry name" value="Phosphorylase Kinase, domain 1"/>
    <property type="match status" value="1"/>
</dbReference>
<evidence type="ECO:0000256" key="2">
    <source>
        <dbReference type="ARBA" id="ARBA00040972"/>
    </source>
</evidence>
<dbReference type="InterPro" id="IPR000719">
    <property type="entry name" value="Prot_kinase_dom"/>
</dbReference>
<organism evidence="7 8">
    <name type="scientific">Macrostomum lignano</name>
    <dbReference type="NCBI Taxonomy" id="282301"/>
    <lineage>
        <taxon>Eukaryota</taxon>
        <taxon>Metazoa</taxon>
        <taxon>Spiralia</taxon>
        <taxon>Lophotrochozoa</taxon>
        <taxon>Platyhelminthes</taxon>
        <taxon>Rhabditophora</taxon>
        <taxon>Macrostomorpha</taxon>
        <taxon>Macrostomida</taxon>
        <taxon>Macrostomidae</taxon>
        <taxon>Macrostomum</taxon>
    </lineage>
</organism>
<protein>
    <recommendedName>
        <fullName evidence="2">N-terminal kinase-like protein</fullName>
    </recommendedName>
    <alternativeName>
        <fullName evidence="3">SCY1-like protein 1</fullName>
    </alternativeName>
</protein>
<feature type="compositionally biased region" description="Low complexity" evidence="5">
    <location>
        <begin position="746"/>
        <end position="761"/>
    </location>
</feature>
<feature type="region of interest" description="Disordered" evidence="5">
    <location>
        <begin position="611"/>
        <end position="635"/>
    </location>
</feature>
<dbReference type="GO" id="GO:0005524">
    <property type="term" value="F:ATP binding"/>
    <property type="evidence" value="ECO:0007669"/>
    <property type="project" value="InterPro"/>
</dbReference>
<comment type="function">
    <text evidence="4">Regulates COPI-mediated retrograde protein traffic at the interface between the Golgi apparatus and the endoplasmic reticulum. Involved in the maintenance of the Golgi apparatus morphology.</text>
</comment>
<feature type="region of interest" description="Disordered" evidence="5">
    <location>
        <begin position="653"/>
        <end position="816"/>
    </location>
</feature>
<accession>A0A267ER90</accession>
<dbReference type="Pfam" id="PF12717">
    <property type="entry name" value="Cnd1"/>
    <property type="match status" value="1"/>
</dbReference>
<reference evidence="7 8" key="1">
    <citation type="submission" date="2017-06" db="EMBL/GenBank/DDBJ databases">
        <title>A platform for efficient transgenesis in Macrostomum lignano, a flatworm model organism for stem cell research.</title>
        <authorList>
            <person name="Berezikov E."/>
        </authorList>
    </citation>
    <scope>NUCLEOTIDE SEQUENCE [LARGE SCALE GENOMIC DNA]</scope>
    <source>
        <strain evidence="7">DV1</strain>
        <tissue evidence="7">Whole organism</tissue>
    </source>
</reference>
<dbReference type="PANTHER" id="PTHR12984">
    <property type="entry name" value="SCY1-RELATED S/T PROTEIN KINASE-LIKE"/>
    <property type="match status" value="1"/>
</dbReference>
<feature type="non-terminal residue" evidence="7">
    <location>
        <position position="1"/>
    </location>
</feature>
<dbReference type="Gene3D" id="1.25.10.10">
    <property type="entry name" value="Leucine-rich Repeat Variant"/>
    <property type="match status" value="1"/>
</dbReference>
<keyword evidence="8" id="KW-1185">Reference proteome</keyword>
<evidence type="ECO:0000256" key="5">
    <source>
        <dbReference type="SAM" id="MobiDB-lite"/>
    </source>
</evidence>
<dbReference type="InterPro" id="IPR016024">
    <property type="entry name" value="ARM-type_fold"/>
</dbReference>
<dbReference type="AlphaFoldDB" id="A0A267ER90"/>
<evidence type="ECO:0000313" key="7">
    <source>
        <dbReference type="EMBL" id="PAA64063.1"/>
    </source>
</evidence>
<dbReference type="STRING" id="282301.A0A267ER90"/>
<evidence type="ECO:0000256" key="4">
    <source>
        <dbReference type="ARBA" id="ARBA00056114"/>
    </source>
</evidence>
<dbReference type="EMBL" id="NIVC01001785">
    <property type="protein sequence ID" value="PAA64063.1"/>
    <property type="molecule type" value="Genomic_DNA"/>
</dbReference>
<evidence type="ECO:0000259" key="6">
    <source>
        <dbReference type="PROSITE" id="PS50011"/>
    </source>
</evidence>
<dbReference type="PANTHER" id="PTHR12984:SF3">
    <property type="entry name" value="N-TERMINAL KINASE-LIKE PROTEIN"/>
    <property type="match status" value="1"/>
</dbReference>
<name>A0A267ER90_9PLAT</name>
<dbReference type="OrthoDB" id="447103at2759"/>
<comment type="similarity">
    <text evidence="1">Belongs to the protein kinase superfamily.</text>
</comment>
<comment type="caution">
    <text evidence="7">The sequence shown here is derived from an EMBL/GenBank/DDBJ whole genome shotgun (WGS) entry which is preliminary data.</text>
</comment>
<gene>
    <name evidence="7" type="ORF">BOX15_Mlig000480g2</name>
</gene>
<dbReference type="InterPro" id="IPR001245">
    <property type="entry name" value="Ser-Thr/Tyr_kinase_cat_dom"/>
</dbReference>
<dbReference type="InterPro" id="IPR011989">
    <property type="entry name" value="ARM-like"/>
</dbReference>
<dbReference type="GO" id="GO:0004672">
    <property type="term" value="F:protein kinase activity"/>
    <property type="evidence" value="ECO:0007669"/>
    <property type="project" value="InterPro"/>
</dbReference>